<organism evidence="3 4">
    <name type="scientific">Frankia canadensis</name>
    <dbReference type="NCBI Taxonomy" id="1836972"/>
    <lineage>
        <taxon>Bacteria</taxon>
        <taxon>Bacillati</taxon>
        <taxon>Actinomycetota</taxon>
        <taxon>Actinomycetes</taxon>
        <taxon>Frankiales</taxon>
        <taxon>Frankiaceae</taxon>
        <taxon>Frankia</taxon>
    </lineage>
</organism>
<dbReference type="Pfam" id="PF02604">
    <property type="entry name" value="PhdYeFM_antitox"/>
    <property type="match status" value="1"/>
</dbReference>
<name>A0A2I2KZR8_9ACTN</name>
<comment type="function">
    <text evidence="2">Antitoxin component of a type II toxin-antitoxin (TA) system.</text>
</comment>
<dbReference type="OrthoDB" id="488160at2"/>
<evidence type="ECO:0000256" key="1">
    <source>
        <dbReference type="ARBA" id="ARBA00009981"/>
    </source>
</evidence>
<dbReference type="PANTHER" id="PTHR33713:SF10">
    <property type="entry name" value="ANTITOXIN YAFN"/>
    <property type="match status" value="1"/>
</dbReference>
<dbReference type="InterPro" id="IPR036165">
    <property type="entry name" value="YefM-like_sf"/>
</dbReference>
<dbReference type="Gene3D" id="1.10.1220.170">
    <property type="match status" value="1"/>
</dbReference>
<keyword evidence="4" id="KW-1185">Reference proteome</keyword>
<dbReference type="Proteomes" id="UP000234331">
    <property type="component" value="Unassembled WGS sequence"/>
</dbReference>
<protein>
    <recommendedName>
        <fullName evidence="2">Antitoxin</fullName>
    </recommendedName>
</protein>
<evidence type="ECO:0000256" key="2">
    <source>
        <dbReference type="RuleBase" id="RU362080"/>
    </source>
</evidence>
<reference evidence="3 4" key="1">
    <citation type="submission" date="2017-06" db="EMBL/GenBank/DDBJ databases">
        <authorList>
            <person name="Kim H.J."/>
            <person name="Triplett B.A."/>
        </authorList>
    </citation>
    <scope>NUCLEOTIDE SEQUENCE [LARGE SCALE GENOMIC DNA]</scope>
    <source>
        <strain evidence="3">FRACA_ARgP5</strain>
    </source>
</reference>
<sequence length="100" mass="10838">MTVLPFTEARNRLSEILDDVERTHERVEITRHGQAVAILISPDDLAALEETLDVLASREAMRQLAESQEAVESGDVLDAEELAALMAKRGRSASLPPGSG</sequence>
<dbReference type="SUPFAM" id="SSF143120">
    <property type="entry name" value="YefM-like"/>
    <property type="match status" value="1"/>
</dbReference>
<dbReference type="EMBL" id="FZMO01000528">
    <property type="protein sequence ID" value="SNQ51161.1"/>
    <property type="molecule type" value="Genomic_DNA"/>
</dbReference>
<comment type="similarity">
    <text evidence="1 2">Belongs to the phD/YefM antitoxin family.</text>
</comment>
<dbReference type="NCBIfam" id="TIGR01552">
    <property type="entry name" value="phd_fam"/>
    <property type="match status" value="1"/>
</dbReference>
<evidence type="ECO:0000313" key="4">
    <source>
        <dbReference type="Proteomes" id="UP000234331"/>
    </source>
</evidence>
<gene>
    <name evidence="3" type="primary">relB</name>
    <name evidence="3" type="ORF">FRACA_620010</name>
</gene>
<proteinExistence type="inferred from homology"/>
<dbReference type="InterPro" id="IPR006442">
    <property type="entry name" value="Antitoxin_Phd/YefM"/>
</dbReference>
<accession>A0A2I2KZR8</accession>
<dbReference type="Gene3D" id="3.40.1620.10">
    <property type="entry name" value="YefM-like domain"/>
    <property type="match status" value="1"/>
</dbReference>
<evidence type="ECO:0000313" key="3">
    <source>
        <dbReference type="EMBL" id="SNQ51161.1"/>
    </source>
</evidence>
<dbReference type="RefSeq" id="WP_101834890.1">
    <property type="nucleotide sequence ID" value="NZ_FZMO01000528.1"/>
</dbReference>
<dbReference type="AlphaFoldDB" id="A0A2I2KZR8"/>
<dbReference type="PANTHER" id="PTHR33713">
    <property type="entry name" value="ANTITOXIN YAFN-RELATED"/>
    <property type="match status" value="1"/>
</dbReference>
<dbReference type="InterPro" id="IPR051405">
    <property type="entry name" value="phD/YefM_antitoxin"/>
</dbReference>